<dbReference type="Proteomes" id="UP001164803">
    <property type="component" value="Chromosome"/>
</dbReference>
<proteinExistence type="predicted"/>
<name>A0ABY6Z7D1_9BACL</name>
<reference evidence="1" key="1">
    <citation type="submission" date="2022-08" db="EMBL/GenBank/DDBJ databases">
        <title>Alicyclobacillus dauci DSM2870, complete genome.</title>
        <authorList>
            <person name="Wang Q."/>
            <person name="Cai R."/>
            <person name="Wang Z."/>
        </authorList>
    </citation>
    <scope>NUCLEOTIDE SEQUENCE</scope>
    <source>
        <strain evidence="1">DSM 28700</strain>
    </source>
</reference>
<accession>A0ABY6Z7D1</accession>
<organism evidence="1 2">
    <name type="scientific">Alicyclobacillus dauci</name>
    <dbReference type="NCBI Taxonomy" id="1475485"/>
    <lineage>
        <taxon>Bacteria</taxon>
        <taxon>Bacillati</taxon>
        <taxon>Bacillota</taxon>
        <taxon>Bacilli</taxon>
        <taxon>Bacillales</taxon>
        <taxon>Alicyclobacillaceae</taxon>
        <taxon>Alicyclobacillus</taxon>
    </lineage>
</organism>
<evidence type="ECO:0000313" key="1">
    <source>
        <dbReference type="EMBL" id="WAH38081.1"/>
    </source>
</evidence>
<dbReference type="EMBL" id="CP104064">
    <property type="protein sequence ID" value="WAH38081.1"/>
    <property type="molecule type" value="Genomic_DNA"/>
</dbReference>
<sequence length="279" mass="31596">MAYRSANAAVQAELDRLSELATPDVLAEMKGAGVEIDEMMFRKIGNKHHSITAIAKRWNAPHTTSQSLLFAATTVLWDRLCSDLFLWEAFAGEMSRGIELIQQGQRREAVSSWLSAWERLQAHAVDTGIRDISVLDVQVPQNMLKEDLFSWVQDVEMELTNQVDEDADVADTLLHYTESFMETFPKSATPILLNMKSAKAIALFVLGRADEADAIYESITKEYAEDAWTFIDWGDEYSPQYRRNPSLVNPEKAKSIYERGLETATQDEDILRERLALLS</sequence>
<keyword evidence="2" id="KW-1185">Reference proteome</keyword>
<dbReference type="RefSeq" id="WP_268045632.1">
    <property type="nucleotide sequence ID" value="NZ_CP104064.1"/>
</dbReference>
<evidence type="ECO:0000313" key="2">
    <source>
        <dbReference type="Proteomes" id="UP001164803"/>
    </source>
</evidence>
<gene>
    <name evidence="1" type="ORF">NZD86_06220</name>
</gene>
<protein>
    <submittedName>
        <fullName evidence="1">Uncharacterized protein</fullName>
    </submittedName>
</protein>